<dbReference type="InterPro" id="IPR027640">
    <property type="entry name" value="Kinesin-like_fam"/>
</dbReference>
<name>A0A8J2RPQ8_9CRUS</name>
<dbReference type="GO" id="GO:0007018">
    <property type="term" value="P:microtubule-based movement"/>
    <property type="evidence" value="ECO:0007669"/>
    <property type="project" value="InterPro"/>
</dbReference>
<feature type="region of interest" description="Disordered" evidence="3">
    <location>
        <begin position="556"/>
        <end position="590"/>
    </location>
</feature>
<keyword evidence="5" id="KW-1185">Reference proteome</keyword>
<feature type="compositionally biased region" description="Basic and acidic residues" evidence="3">
    <location>
        <begin position="814"/>
        <end position="834"/>
    </location>
</feature>
<feature type="compositionally biased region" description="Gly residues" evidence="3">
    <location>
        <begin position="575"/>
        <end position="590"/>
    </location>
</feature>
<comment type="caution">
    <text evidence="4">The sequence shown here is derived from an EMBL/GenBank/DDBJ whole genome shotgun (WGS) entry which is preliminary data.</text>
</comment>
<feature type="region of interest" description="Disordered" evidence="3">
    <location>
        <begin position="931"/>
        <end position="951"/>
    </location>
</feature>
<evidence type="ECO:0000313" key="4">
    <source>
        <dbReference type="EMBL" id="CAH0105575.1"/>
    </source>
</evidence>
<dbReference type="OrthoDB" id="6355656at2759"/>
<accession>A0A8J2RPQ8</accession>
<feature type="region of interest" description="Disordered" evidence="3">
    <location>
        <begin position="871"/>
        <end position="910"/>
    </location>
</feature>
<feature type="compositionally biased region" description="Polar residues" evidence="3">
    <location>
        <begin position="931"/>
        <end position="949"/>
    </location>
</feature>
<protein>
    <submittedName>
        <fullName evidence="4">Uncharacterized protein</fullName>
    </submittedName>
</protein>
<feature type="compositionally biased region" description="Gly residues" evidence="3">
    <location>
        <begin position="743"/>
        <end position="757"/>
    </location>
</feature>
<dbReference type="PANTHER" id="PTHR47968">
    <property type="entry name" value="CENTROMERE PROTEIN E"/>
    <property type="match status" value="1"/>
</dbReference>
<proteinExistence type="predicted"/>
<dbReference type="PANTHER" id="PTHR47968:SF75">
    <property type="entry name" value="CENTROMERE-ASSOCIATED PROTEIN E"/>
    <property type="match status" value="1"/>
</dbReference>
<evidence type="ECO:0000313" key="5">
    <source>
        <dbReference type="Proteomes" id="UP000789390"/>
    </source>
</evidence>
<sequence>MAVTIKIQVEMEIETEGRRTLIQPKWNRYNLQENLQKIGLSLTSIHAATGQQISIIDSLATCLIQHASNRYDGISNLDEAWESVISKETKEEDWIQFRIRLEKKRQELLTLSINNYQNFKTVVDEVILALDEFQWFQLTSSRPIQFTLFADEWKIEIADNSRDSSTMAKCFIWYDKEFETFNGITKWSQTFADPQVYRLALVCQLDQSLKNFFRLLLSHGNPNDDELLTRITGYLKDITNSGRKIEDHEALLVQWNCSDDGLKILIKDLLNPDFVEGNRRDEIENELRKEFIESMEKATEEIQIERLESYEKFRLEAIAKKDESERKKRRLNSQIKESEGEIARLEQELTIEEESNTTTGRTDKTPKLQKSGSQLSRAAMLVLTKRNNLQKKKEKLAWDRFLSLLGGSLPRYELALQRSNHRLFGDLYGNVTDFADDIINEFVLKETFIKKGGDISNLMSFIRHNTSDAKTDIVHILEDMVKEPMQNTTNPTWKFDGNVLVLSQILDKVKPKMPLTCEEIHICAASVLYIDCDWVIPGISLGISSPRVETVGQRKIDTSGHHAKQNENKDARDGVGPGVNGDKGLPGGAGQSAGHVSIQCDTFCGSKLSIRACGGNGANGQNGGDGMPGSDGKDGEDAKLKPKAEVDQNFSYIPLTLLKYFVPGWNLYEMSRSVVHYYQGSQFAIKYLEKGSIGEPGISGGSGGSGGRGGEGGSRGKIDIQCQLGSNLIEPVVAEDGDDGKNGTSGKGATGGKGGRNGWDAARVFTPNDLNPWFYISGDWVEEEGNLSIEDVHCTSNNAVLGCKIVKKSRDKGVAADGEHGKDGQQSESSEKNKTVSKKTMSKVNADWKKQESTASMADLEQSIQADAASLQSAEAAAQRHEELSKASEENEKQAKAAAQQQQASEEKLKHAKEIEERIKKEFQQAKKMCTAQSMQSQRTNRITDQLPNESEPKEAEEELFSSSDSTIQTIPITSSDEWDSLEGVSLLDALIEKFSEDAEKSQTLSMLTQSLVLQIHQKDLWIEVTDIVRRHVDCVDDLIQSLKYINQDIELAQLFVFNKEEHLLDDLQCAIRDKTSRFTLFHGENKKKTLATIYYFQQLTWDYKEIGTLIKPLEIDSSKEKSPSNAKIQLIDILGHRLVSIVASLLPGNQEKQQKLLKDLFECCRRNNNSPPVLFGTFFNNLVTALQINTTSDTIMTILNKFIQEKLGVVRVQDLLPSKMKIISPEQLDKVAFLLNNVKTDVKDLDDIRSRVTTLLEKNKVEEKKPFKTVLFLIEKAFEQFYWNQEWNEIQKILIRDAFQDSVDRLKQALTWTYCRKSYQQKLDVCNELKKRFKNTDWKDLIKIVMGKASKLSFEKTVRFLQSIQWIKKREIDITGSFKDQDGKSDKDCFMEFVNRLLQVEPKKITVELMRPQLKRALHWLYHNHFVSFSAVEITSLNNLFDKKRFGQVRDDSFCRDEADFRTEYFLNWKERYFLRWTDCYNEMIAFGKKSGETGKKIVSTRILLPNQQNLFLSPTESVEQWQSLSKEPPEKLEQCIKTRIWQNFSQIFQQLTADVVTGIKQLTITLKIGTVPDIQQLSNENYQQFEQNLLKLLDSLVTVAVQYAGPEKEKRLSLLLSNVELLILCQVGLDDSDPTRTSNIISQLEDWKESINLMRKNQSNIENESDTCKSLSKILNSIFWSITGDESLSEELLHKDQQNRQDVERAIVSLDSFVGHLMETNEIEDQQLLVDKQIDIWNNCVSKKKFHSSSKSAVAFLEVLLTSSSHSMLKLRLAVAAQLLDHHMKTSEDVAVLERWSESIATISSMSEVQTDKEIFNQLVAVQISLIRHFTAFQQQRLKQKKCKKSIEFNFKEIINQLSIVANFLGQSEVKINHLILGGLMHLAKAMDVIKDELNPSHFLAQYIQHLYSVNKKEAIKMYGLKKQAIIQVLYSNDNKGQQHQDTQVFTTLERAYVERWLQIKSCFQSNDRIVDLYNRIQSVKKGAEKTKENRLFSSGFEIFTREEKRYIVILGRDVAEELLRTQQPLSYMHVLKERVVQKIYQNFLRHFYPEQDTELEDLLLCRKPIGESQNTKRIEQMDVNDRRNCIDEFQRAFRRAHFFAKREGVEFEWLIWLQETVLKSIVSTRDRVGLALVTEILSASIEFTPEQLFSWTTMSRPHRWIDDALVNSLMNAIAQFKPSARNAGDDQQHSLKSDLQFCLKSHQQNGRTVLNIFLRKLEQEAKLNSAGDPISLPFLTGIVADLKVLQRIDDIGRFRETSLRQWGRLIRHARLADVWPSSLTDQLTTILDRRLGHDKTDRFLQRFNLRFINSSSGNVDEQNHEKILDDMLKNLSKYPWIVDQFFVLANEEEVRVDDDHLWEFIRNPELIEKEKENASKANLNATKSSK</sequence>
<feature type="compositionally biased region" description="Gly residues" evidence="3">
    <location>
        <begin position="617"/>
        <end position="629"/>
    </location>
</feature>
<feature type="compositionally biased region" description="Basic and acidic residues" evidence="3">
    <location>
        <begin position="556"/>
        <end position="573"/>
    </location>
</feature>
<evidence type="ECO:0000256" key="3">
    <source>
        <dbReference type="SAM" id="MobiDB-lite"/>
    </source>
</evidence>
<feature type="region of interest" description="Disordered" evidence="3">
    <location>
        <begin position="348"/>
        <end position="373"/>
    </location>
</feature>
<dbReference type="CDD" id="cd22249">
    <property type="entry name" value="UDM1_RNF168_RNF169-like"/>
    <property type="match status" value="1"/>
</dbReference>
<keyword evidence="2" id="KW-0505">Motor protein</keyword>
<reference evidence="4" key="1">
    <citation type="submission" date="2021-11" db="EMBL/GenBank/DDBJ databases">
        <authorList>
            <person name="Schell T."/>
        </authorList>
    </citation>
    <scope>NUCLEOTIDE SEQUENCE</scope>
    <source>
        <strain evidence="4">M5</strain>
    </source>
</reference>
<dbReference type="Proteomes" id="UP000789390">
    <property type="component" value="Unassembled WGS sequence"/>
</dbReference>
<feature type="compositionally biased region" description="Basic and acidic residues" evidence="3">
    <location>
        <begin position="878"/>
        <end position="895"/>
    </location>
</feature>
<evidence type="ECO:0000256" key="1">
    <source>
        <dbReference type="ARBA" id="ARBA00023054"/>
    </source>
</evidence>
<feature type="region of interest" description="Disordered" evidence="3">
    <location>
        <begin position="617"/>
        <end position="638"/>
    </location>
</feature>
<feature type="region of interest" description="Disordered" evidence="3">
    <location>
        <begin position="814"/>
        <end position="855"/>
    </location>
</feature>
<dbReference type="GO" id="GO:0003777">
    <property type="term" value="F:microtubule motor activity"/>
    <property type="evidence" value="ECO:0007669"/>
    <property type="project" value="InterPro"/>
</dbReference>
<organism evidence="4 5">
    <name type="scientific">Daphnia galeata</name>
    <dbReference type="NCBI Taxonomy" id="27404"/>
    <lineage>
        <taxon>Eukaryota</taxon>
        <taxon>Metazoa</taxon>
        <taxon>Ecdysozoa</taxon>
        <taxon>Arthropoda</taxon>
        <taxon>Crustacea</taxon>
        <taxon>Branchiopoda</taxon>
        <taxon>Diplostraca</taxon>
        <taxon>Cladocera</taxon>
        <taxon>Anomopoda</taxon>
        <taxon>Daphniidae</taxon>
        <taxon>Daphnia</taxon>
    </lineage>
</organism>
<keyword evidence="1" id="KW-0175">Coiled coil</keyword>
<feature type="region of interest" description="Disordered" evidence="3">
    <location>
        <begin position="733"/>
        <end position="760"/>
    </location>
</feature>
<dbReference type="EMBL" id="CAKKLH010000190">
    <property type="protein sequence ID" value="CAH0105575.1"/>
    <property type="molecule type" value="Genomic_DNA"/>
</dbReference>
<evidence type="ECO:0000256" key="2">
    <source>
        <dbReference type="ARBA" id="ARBA00023175"/>
    </source>
</evidence>
<gene>
    <name evidence="4" type="ORF">DGAL_LOCUS8631</name>
</gene>